<evidence type="ECO:0000313" key="2">
    <source>
        <dbReference type="EMBL" id="MDT4513160.1"/>
    </source>
</evidence>
<dbReference type="Proteomes" id="UP000448877">
    <property type="component" value="Unassembled WGS sequence"/>
</dbReference>
<reference evidence="2" key="2">
    <citation type="submission" date="2023-08" db="EMBL/GenBank/DDBJ databases">
        <title>Reintroducing virulent viruses to syntetic microbiomes.</title>
        <authorList>
            <person name="Wilde J."/>
            <person name="Boyes R."/>
            <person name="Robinson A.V."/>
            <person name="Daisley B.A."/>
            <person name="Allen-Vercoe E."/>
        </authorList>
    </citation>
    <scope>NUCLEOTIDE SEQUENCE</scope>
    <source>
        <strain evidence="2">225I_12FAA</strain>
    </source>
</reference>
<comment type="caution">
    <text evidence="1">The sequence shown here is derived from an EMBL/GenBank/DDBJ whole genome shotgun (WGS) entry which is preliminary data.</text>
</comment>
<dbReference type="EMBL" id="JAVSNH010000001">
    <property type="protein sequence ID" value="MDT4513160.1"/>
    <property type="molecule type" value="Genomic_DNA"/>
</dbReference>
<dbReference type="AlphaFoldDB" id="A0A642PY54"/>
<reference evidence="1 3" key="1">
    <citation type="journal article" date="2019" name="Nat. Med.">
        <title>A library of human gut bacterial isolates paired with longitudinal multiomics data enables mechanistic microbiome research.</title>
        <authorList>
            <person name="Poyet M."/>
            <person name="Groussin M."/>
            <person name="Gibbons S.M."/>
            <person name="Avila-Pacheco J."/>
            <person name="Jiang X."/>
            <person name="Kearney S.M."/>
            <person name="Perrotta A.R."/>
            <person name="Berdy B."/>
            <person name="Zhao S."/>
            <person name="Lieberman T.D."/>
            <person name="Swanson P.K."/>
            <person name="Smith M."/>
            <person name="Roesemann S."/>
            <person name="Alexander J.E."/>
            <person name="Rich S.A."/>
            <person name="Livny J."/>
            <person name="Vlamakis H."/>
            <person name="Clish C."/>
            <person name="Bullock K."/>
            <person name="Deik A."/>
            <person name="Scott J."/>
            <person name="Pierce K.A."/>
            <person name="Xavier R.J."/>
            <person name="Alm E.J."/>
        </authorList>
    </citation>
    <scope>NUCLEOTIDE SEQUENCE [LARGE SCALE GENOMIC DNA]</scope>
    <source>
        <strain evidence="1 3">BIOML-A6</strain>
    </source>
</reference>
<protein>
    <submittedName>
        <fullName evidence="1">Uncharacterized protein</fullName>
    </submittedName>
</protein>
<name>A0A642PY54_9BACE</name>
<organism evidence="1 3">
    <name type="scientific">Bacteroides cellulosilyticus</name>
    <dbReference type="NCBI Taxonomy" id="246787"/>
    <lineage>
        <taxon>Bacteria</taxon>
        <taxon>Pseudomonadati</taxon>
        <taxon>Bacteroidota</taxon>
        <taxon>Bacteroidia</taxon>
        <taxon>Bacteroidales</taxon>
        <taxon>Bacteroidaceae</taxon>
        <taxon>Bacteroides</taxon>
    </lineage>
</organism>
<dbReference type="RefSeq" id="WP_131797182.1">
    <property type="nucleotide sequence ID" value="NZ_CABMLT010000021.1"/>
</dbReference>
<proteinExistence type="predicted"/>
<dbReference type="Proteomes" id="UP001266995">
    <property type="component" value="Unassembled WGS sequence"/>
</dbReference>
<dbReference type="GeneID" id="66309924"/>
<evidence type="ECO:0000313" key="3">
    <source>
        <dbReference type="Proteomes" id="UP000448877"/>
    </source>
</evidence>
<dbReference type="EMBL" id="VVYV01000011">
    <property type="protein sequence ID" value="KAA5420104.1"/>
    <property type="molecule type" value="Genomic_DNA"/>
</dbReference>
<accession>A0A642PY54</accession>
<evidence type="ECO:0000313" key="1">
    <source>
        <dbReference type="EMBL" id="KAA5420104.1"/>
    </source>
</evidence>
<sequence>MGKNQGHSDNLILLEKTDKLFIDIEKNGGLTDEEERVTKRIVRRGNRLIDEFEKEKERRIREREIEKFGS</sequence>
<gene>
    <name evidence="1" type="ORF">F2Y81_08495</name>
    <name evidence="2" type="ORF">RO785_19495</name>
</gene>